<name>A0ABV9VUN1_9ACTN</name>
<keyword evidence="2" id="KW-1133">Transmembrane helix</keyword>
<feature type="compositionally biased region" description="Basic and acidic residues" evidence="1">
    <location>
        <begin position="75"/>
        <end position="91"/>
    </location>
</feature>
<feature type="compositionally biased region" description="Basic and acidic residues" evidence="1">
    <location>
        <begin position="115"/>
        <end position="135"/>
    </location>
</feature>
<organism evidence="3 4">
    <name type="scientific">Dactylosporangium cerinum</name>
    <dbReference type="NCBI Taxonomy" id="1434730"/>
    <lineage>
        <taxon>Bacteria</taxon>
        <taxon>Bacillati</taxon>
        <taxon>Actinomycetota</taxon>
        <taxon>Actinomycetes</taxon>
        <taxon>Micromonosporales</taxon>
        <taxon>Micromonosporaceae</taxon>
        <taxon>Dactylosporangium</taxon>
    </lineage>
</organism>
<feature type="region of interest" description="Disordered" evidence="1">
    <location>
        <begin position="36"/>
        <end position="234"/>
    </location>
</feature>
<evidence type="ECO:0000256" key="2">
    <source>
        <dbReference type="SAM" id="Phobius"/>
    </source>
</evidence>
<evidence type="ECO:0000313" key="3">
    <source>
        <dbReference type="EMBL" id="MFC4998968.1"/>
    </source>
</evidence>
<proteinExistence type="predicted"/>
<protein>
    <submittedName>
        <fullName evidence="3">Uncharacterized protein</fullName>
    </submittedName>
</protein>
<feature type="compositionally biased region" description="Pro residues" evidence="1">
    <location>
        <begin position="213"/>
        <end position="224"/>
    </location>
</feature>
<dbReference type="EMBL" id="JBHSIU010000014">
    <property type="protein sequence ID" value="MFC4998968.1"/>
    <property type="molecule type" value="Genomic_DNA"/>
</dbReference>
<reference evidence="4" key="1">
    <citation type="journal article" date="2019" name="Int. J. Syst. Evol. Microbiol.">
        <title>The Global Catalogue of Microorganisms (GCM) 10K type strain sequencing project: providing services to taxonomists for standard genome sequencing and annotation.</title>
        <authorList>
            <consortium name="The Broad Institute Genomics Platform"/>
            <consortium name="The Broad Institute Genome Sequencing Center for Infectious Disease"/>
            <person name="Wu L."/>
            <person name="Ma J."/>
        </authorList>
    </citation>
    <scope>NUCLEOTIDE SEQUENCE [LARGE SCALE GENOMIC DNA]</scope>
    <source>
        <strain evidence="4">CGMCC 4.7152</strain>
    </source>
</reference>
<feature type="compositionally biased region" description="Basic and acidic residues" evidence="1">
    <location>
        <begin position="144"/>
        <end position="194"/>
    </location>
</feature>
<dbReference type="Proteomes" id="UP001595912">
    <property type="component" value="Unassembled WGS sequence"/>
</dbReference>
<sequence>MRIDRLAARVLAALTRDDHDGPARVPLLAALSRDTPAFGGATAVSTPGTGPRWTFPAALLRRAAPPAEHQPAPPEQRERPAARPGHVDGPPRKTTGGTARNGDDDPLWRGNPDGALRRGDDDTRRHGNDNDDARRHGSGNDNDNDARRHDNDARRHDNDARRHDNDARRHDNDARRHDNDARRHGDDAQRHGDGVQRPAADNGPPRQARREPGPPPLFSMPDPTPARRMPSTTTRRLCAAVHLDADLARRVVAELTGDPRRAVPPSVGFDLEPVLCHALRARLLATARDGFLTATVLAALVLAPRTTAAVLLPGAAAGLGRAAPVRAVPPAGRALFAAALVFGLVTAVGAALTVLGAAAPAPAGTGELDRLAAAVGAAPGPRVWVAVAVLLAGAAAGHLAHLAWTAATLTAATNPAPLRAATAQRVRTVAAAQRGNVAFSRADPFVGAGPRVRGWSVAVALRATDSGVYRPRSPATLDPVLLRRHVGQALQGLGDGGAGHAGVPGLAVTPYLAADGVRCAGDPLLEDDTPLPLASREALDAVVRGPQEGLRHYDRVVIVPRARGVTTAEGRPVVPPDDGDGLVSVFVHTSIEASVVYVELSAHVLPPVHTAYYGSQAPAVHLETLTQLTGAPWRLARTAAGSLRAVSRRVHREGWHDHSARLGVREIANGPAAGLAALEAMKYVLIVERVVVEAVADFLERYDLDATTFRAEVPTTR</sequence>
<keyword evidence="4" id="KW-1185">Reference proteome</keyword>
<evidence type="ECO:0000313" key="4">
    <source>
        <dbReference type="Proteomes" id="UP001595912"/>
    </source>
</evidence>
<keyword evidence="2" id="KW-0812">Transmembrane</keyword>
<feature type="transmembrane region" description="Helical" evidence="2">
    <location>
        <begin position="290"/>
        <end position="315"/>
    </location>
</feature>
<feature type="transmembrane region" description="Helical" evidence="2">
    <location>
        <begin position="335"/>
        <end position="362"/>
    </location>
</feature>
<accession>A0ABV9VUN1</accession>
<gene>
    <name evidence="3" type="ORF">ACFPIJ_14120</name>
</gene>
<feature type="compositionally biased region" description="Low complexity" evidence="1">
    <location>
        <begin position="56"/>
        <end position="70"/>
    </location>
</feature>
<feature type="transmembrane region" description="Helical" evidence="2">
    <location>
        <begin position="383"/>
        <end position="404"/>
    </location>
</feature>
<comment type="caution">
    <text evidence="3">The sequence shown here is derived from an EMBL/GenBank/DDBJ whole genome shotgun (WGS) entry which is preliminary data.</text>
</comment>
<keyword evidence="2" id="KW-0472">Membrane</keyword>
<dbReference type="RefSeq" id="WP_380115246.1">
    <property type="nucleotide sequence ID" value="NZ_JBHSIU010000014.1"/>
</dbReference>
<evidence type="ECO:0000256" key="1">
    <source>
        <dbReference type="SAM" id="MobiDB-lite"/>
    </source>
</evidence>